<keyword evidence="8" id="KW-1185">Reference proteome</keyword>
<feature type="transmembrane region" description="Helical" evidence="6">
    <location>
        <begin position="141"/>
        <end position="161"/>
    </location>
</feature>
<evidence type="ECO:0000313" key="8">
    <source>
        <dbReference type="Proteomes" id="UP000310016"/>
    </source>
</evidence>
<dbReference type="OrthoDB" id="3711263at2"/>
<dbReference type="SUPFAM" id="SSF158442">
    <property type="entry name" value="DsbB-like"/>
    <property type="match status" value="1"/>
</dbReference>
<dbReference type="InterPro" id="IPR050183">
    <property type="entry name" value="DsbB"/>
</dbReference>
<evidence type="ECO:0000256" key="5">
    <source>
        <dbReference type="ARBA" id="ARBA00023136"/>
    </source>
</evidence>
<accession>A0A4U0Q694</accession>
<dbReference type="InterPro" id="IPR003752">
    <property type="entry name" value="DiS_bond_form_DsbB/BdbC"/>
</dbReference>
<reference evidence="7 8" key="1">
    <citation type="submission" date="2019-04" db="EMBL/GenBank/DDBJ databases">
        <title>Chitiniphilus eburnea sp. nov., a novel chitinolytic bacterium isolated from aquaculture sludge.</title>
        <authorList>
            <person name="Sheng M."/>
        </authorList>
    </citation>
    <scope>NUCLEOTIDE SEQUENCE [LARGE SCALE GENOMIC DNA]</scope>
    <source>
        <strain evidence="7 8">HX-2-15</strain>
    </source>
</reference>
<keyword evidence="3 6" id="KW-0812">Transmembrane</keyword>
<dbReference type="Pfam" id="PF02600">
    <property type="entry name" value="DsbB"/>
    <property type="match status" value="1"/>
</dbReference>
<dbReference type="GO" id="GO:0006457">
    <property type="term" value="P:protein folding"/>
    <property type="evidence" value="ECO:0007669"/>
    <property type="project" value="InterPro"/>
</dbReference>
<evidence type="ECO:0000256" key="6">
    <source>
        <dbReference type="SAM" id="Phobius"/>
    </source>
</evidence>
<dbReference type="InterPro" id="IPR023380">
    <property type="entry name" value="DsbB-like_sf"/>
</dbReference>
<dbReference type="Proteomes" id="UP000310016">
    <property type="component" value="Unassembled WGS sequence"/>
</dbReference>
<dbReference type="PANTHER" id="PTHR36570">
    <property type="entry name" value="DISULFIDE BOND FORMATION PROTEIN B"/>
    <property type="match status" value="1"/>
</dbReference>
<organism evidence="7 8">
    <name type="scientific">Chitiniphilus eburneus</name>
    <dbReference type="NCBI Taxonomy" id="2571148"/>
    <lineage>
        <taxon>Bacteria</taxon>
        <taxon>Pseudomonadati</taxon>
        <taxon>Pseudomonadota</taxon>
        <taxon>Betaproteobacteria</taxon>
        <taxon>Neisseriales</taxon>
        <taxon>Chitinibacteraceae</taxon>
        <taxon>Chitiniphilus</taxon>
    </lineage>
</organism>
<dbReference type="RefSeq" id="WP_136772350.1">
    <property type="nucleotide sequence ID" value="NZ_CP156074.1"/>
</dbReference>
<name>A0A4U0Q694_9NEIS</name>
<evidence type="ECO:0000256" key="2">
    <source>
        <dbReference type="ARBA" id="ARBA00022475"/>
    </source>
</evidence>
<dbReference type="PANTHER" id="PTHR36570:SF3">
    <property type="entry name" value="DISULFIDE BOND FORMATION PROTEIN B"/>
    <property type="match status" value="1"/>
</dbReference>
<gene>
    <name evidence="7" type="ORF">FAZ21_05860</name>
</gene>
<evidence type="ECO:0000256" key="3">
    <source>
        <dbReference type="ARBA" id="ARBA00022692"/>
    </source>
</evidence>
<evidence type="ECO:0000256" key="4">
    <source>
        <dbReference type="ARBA" id="ARBA00022989"/>
    </source>
</evidence>
<comment type="subcellular location">
    <subcellularLocation>
        <location evidence="1">Cell membrane</location>
        <topology evidence="1">Multi-pass membrane protein</topology>
    </subcellularLocation>
</comment>
<feature type="transmembrane region" description="Helical" evidence="6">
    <location>
        <begin position="64"/>
        <end position="85"/>
    </location>
</feature>
<keyword evidence="5 6" id="KW-0472">Membrane</keyword>
<keyword evidence="4 6" id="KW-1133">Transmembrane helix</keyword>
<feature type="transmembrane region" description="Helical" evidence="6">
    <location>
        <begin position="38"/>
        <end position="57"/>
    </location>
</feature>
<proteinExistence type="predicted"/>
<dbReference type="Gene3D" id="1.20.1550.10">
    <property type="entry name" value="DsbB-like"/>
    <property type="match status" value="1"/>
</dbReference>
<dbReference type="GO" id="GO:0005886">
    <property type="term" value="C:plasma membrane"/>
    <property type="evidence" value="ECO:0007669"/>
    <property type="project" value="UniProtKB-SubCell"/>
</dbReference>
<sequence>MARWRLWFLVLFLACCGMVGFAMYHQIYNWVMPCLMCIYQRLAVIAFGLLSLLAVFWKPASRRGVIILGSLLGLSALAGAASAVWNLRLQYGTPDPNLACASSLPFPIDLNDPGWPGWLVALIRPVGSCTSVDFTLLGLSMPLLVLFTMLVLLGLTFALSARRWRELKRKFWV</sequence>
<dbReference type="EMBL" id="SUMF01000003">
    <property type="protein sequence ID" value="TJZ76300.1"/>
    <property type="molecule type" value="Genomic_DNA"/>
</dbReference>
<dbReference type="AlphaFoldDB" id="A0A4U0Q694"/>
<protein>
    <submittedName>
        <fullName evidence="7">Disulfide bond formation protein B</fullName>
    </submittedName>
</protein>
<evidence type="ECO:0000313" key="7">
    <source>
        <dbReference type="EMBL" id="TJZ76300.1"/>
    </source>
</evidence>
<comment type="caution">
    <text evidence="7">The sequence shown here is derived from an EMBL/GenBank/DDBJ whole genome shotgun (WGS) entry which is preliminary data.</text>
</comment>
<evidence type="ECO:0000256" key="1">
    <source>
        <dbReference type="ARBA" id="ARBA00004651"/>
    </source>
</evidence>
<keyword evidence="2" id="KW-1003">Cell membrane</keyword>
<dbReference type="GO" id="GO:0015035">
    <property type="term" value="F:protein-disulfide reductase activity"/>
    <property type="evidence" value="ECO:0007669"/>
    <property type="project" value="InterPro"/>
</dbReference>